<dbReference type="InterPro" id="IPR017853">
    <property type="entry name" value="GH"/>
</dbReference>
<gene>
    <name evidence="2" type="ORF">EV356DRAFT_477556</name>
</gene>
<organism evidence="2 3">
    <name type="scientific">Viridothelium virens</name>
    <name type="common">Speckled blister lichen</name>
    <name type="synonym">Trypethelium virens</name>
    <dbReference type="NCBI Taxonomy" id="1048519"/>
    <lineage>
        <taxon>Eukaryota</taxon>
        <taxon>Fungi</taxon>
        <taxon>Dikarya</taxon>
        <taxon>Ascomycota</taxon>
        <taxon>Pezizomycotina</taxon>
        <taxon>Dothideomycetes</taxon>
        <taxon>Dothideomycetes incertae sedis</taxon>
        <taxon>Trypetheliales</taxon>
        <taxon>Trypetheliaceae</taxon>
        <taxon>Viridothelium</taxon>
    </lineage>
</organism>
<evidence type="ECO:0000313" key="2">
    <source>
        <dbReference type="EMBL" id="KAF2240074.1"/>
    </source>
</evidence>
<evidence type="ECO:0000313" key="3">
    <source>
        <dbReference type="Proteomes" id="UP000800092"/>
    </source>
</evidence>
<reference evidence="2" key="1">
    <citation type="journal article" date="2020" name="Stud. Mycol.">
        <title>101 Dothideomycetes genomes: a test case for predicting lifestyles and emergence of pathogens.</title>
        <authorList>
            <person name="Haridas S."/>
            <person name="Albert R."/>
            <person name="Binder M."/>
            <person name="Bloem J."/>
            <person name="Labutti K."/>
            <person name="Salamov A."/>
            <person name="Andreopoulos B."/>
            <person name="Baker S."/>
            <person name="Barry K."/>
            <person name="Bills G."/>
            <person name="Bluhm B."/>
            <person name="Cannon C."/>
            <person name="Castanera R."/>
            <person name="Culley D."/>
            <person name="Daum C."/>
            <person name="Ezra D."/>
            <person name="Gonzalez J."/>
            <person name="Henrissat B."/>
            <person name="Kuo A."/>
            <person name="Liang C."/>
            <person name="Lipzen A."/>
            <person name="Lutzoni F."/>
            <person name="Magnuson J."/>
            <person name="Mondo S."/>
            <person name="Nolan M."/>
            <person name="Ohm R."/>
            <person name="Pangilinan J."/>
            <person name="Park H.-J."/>
            <person name="Ramirez L."/>
            <person name="Alfaro M."/>
            <person name="Sun H."/>
            <person name="Tritt A."/>
            <person name="Yoshinaga Y."/>
            <person name="Zwiers L.-H."/>
            <person name="Turgeon B."/>
            <person name="Goodwin S."/>
            <person name="Spatafora J."/>
            <person name="Crous P."/>
            <person name="Grigoriev I."/>
        </authorList>
    </citation>
    <scope>NUCLEOTIDE SEQUENCE</scope>
    <source>
        <strain evidence="2">Tuck. ex Michener</strain>
    </source>
</reference>
<dbReference type="Proteomes" id="UP000800092">
    <property type="component" value="Unassembled WGS sequence"/>
</dbReference>
<proteinExistence type="predicted"/>
<evidence type="ECO:0000256" key="1">
    <source>
        <dbReference type="SAM" id="SignalP"/>
    </source>
</evidence>
<feature type="chain" id="PRO_5025560036" evidence="1">
    <location>
        <begin position="24"/>
        <end position="590"/>
    </location>
</feature>
<name>A0A6A6HPJ9_VIRVR</name>
<feature type="signal peptide" evidence="1">
    <location>
        <begin position="1"/>
        <end position="23"/>
    </location>
</feature>
<protein>
    <submittedName>
        <fullName evidence="2">Uncharacterized protein</fullName>
    </submittedName>
</protein>
<dbReference type="AlphaFoldDB" id="A0A6A6HPJ9"/>
<sequence length="590" mass="63930">MMMTMLSPLVLGIISLLGIGAQAAFDAPPGVQIWCGKAYRPENASFNPGGWLEAPASSPSPLLNVKIYPRMNLYTADDQTGSFIVEAAISNIHGAPYYNTTGSLQNNGSVSSESFTTLYVDISDADSGNALVSGANITVNSTANEFSFSLSNLTARTNPYNIVLYGASQDGNQTYTATTQLYRLPSRTDGGSVTKLDYLYGGLMVQNYLANSTTWSPIFPYSYYVSWDWLSANLSNLDALKSDGYNIVHLIPGGSTAGEYAFNITLLDQFLDRMDTLELWLMYDMRWTYQNQSAVAEQVNRIKTRKSLLLWYTGDEPDGNGDPLNATSIAYSQIKSLDPYHPVSLCLNCYNFHYQAYTATGTDIVMEDVYPIAVNTSYSTVYGTVCNTTYGCCGCDDCNLFTPFRSISGRLDQLHAYDVWLDTNPPKTYWGVPQGFGASQFWTRYPTPAEEAVMDVLRLNHGAKALVAWTFPTQPDLVDVTSRLAAVLTQQETTAFLLGAQPSGVVVSAGNGTLGNADAAVWVQGGRMLVSVVSLDYEDVEGTVRVSLPGNASAVSSVLWGNGGWTVSGGALMKSGLSGLEVDMLILDLS</sequence>
<dbReference type="EMBL" id="ML991771">
    <property type="protein sequence ID" value="KAF2240074.1"/>
    <property type="molecule type" value="Genomic_DNA"/>
</dbReference>
<keyword evidence="1" id="KW-0732">Signal</keyword>
<dbReference type="OrthoDB" id="2338662at2759"/>
<dbReference type="SUPFAM" id="SSF51445">
    <property type="entry name" value="(Trans)glycosidases"/>
    <property type="match status" value="1"/>
</dbReference>
<dbReference type="Gene3D" id="3.20.20.80">
    <property type="entry name" value="Glycosidases"/>
    <property type="match status" value="1"/>
</dbReference>
<keyword evidence="3" id="KW-1185">Reference proteome</keyword>
<accession>A0A6A6HPJ9</accession>